<evidence type="ECO:0000256" key="5">
    <source>
        <dbReference type="ARBA" id="ARBA00023136"/>
    </source>
</evidence>
<evidence type="ECO:0000256" key="6">
    <source>
        <dbReference type="SAM" id="MobiDB-lite"/>
    </source>
</evidence>
<dbReference type="EMBL" id="CP084930">
    <property type="protein sequence ID" value="USI73441.1"/>
    <property type="molecule type" value="Genomic_DNA"/>
</dbReference>
<comment type="subcellular location">
    <subcellularLocation>
        <location evidence="1">Membrane</location>
        <topology evidence="1">Single-pass membrane protein</topology>
    </subcellularLocation>
</comment>
<dbReference type="InterPro" id="IPR042217">
    <property type="entry name" value="T4SS_VirB10/TrbI"/>
</dbReference>
<reference evidence="8" key="1">
    <citation type="journal article" date="2022" name="Toxins">
        <title>Genomic Analysis of Sphingopyxis sp. USTB-05 for Biodegrading Cyanobacterial Hepatotoxins.</title>
        <authorList>
            <person name="Liu C."/>
            <person name="Xu Q."/>
            <person name="Zhao Z."/>
            <person name="Zhang H."/>
            <person name="Liu X."/>
            <person name="Yin C."/>
            <person name="Liu Y."/>
            <person name="Yan H."/>
        </authorList>
    </citation>
    <scope>NUCLEOTIDE SEQUENCE</scope>
    <source>
        <strain evidence="8">NBD5</strain>
    </source>
</reference>
<proteinExistence type="inferred from homology"/>
<name>A0ABY4X921_9SPHN</name>
<gene>
    <name evidence="8" type="ORF">LHA26_02880</name>
</gene>
<dbReference type="Proteomes" id="UP001056937">
    <property type="component" value="Chromosome 1"/>
</dbReference>
<dbReference type="Gene3D" id="2.40.128.260">
    <property type="entry name" value="Type IV secretion system, VirB10/TraB/TrbI"/>
    <property type="match status" value="2"/>
</dbReference>
<dbReference type="Pfam" id="PF03743">
    <property type="entry name" value="TrbI"/>
    <property type="match status" value="1"/>
</dbReference>
<evidence type="ECO:0000256" key="3">
    <source>
        <dbReference type="ARBA" id="ARBA00022692"/>
    </source>
</evidence>
<keyword evidence="4 7" id="KW-1133">Transmembrane helix</keyword>
<dbReference type="RefSeq" id="WP_252167250.1">
    <property type="nucleotide sequence ID" value="NZ_CP084930.1"/>
</dbReference>
<comment type="similarity">
    <text evidence="2">Belongs to the TrbI/VirB10 family.</text>
</comment>
<evidence type="ECO:0000256" key="7">
    <source>
        <dbReference type="SAM" id="Phobius"/>
    </source>
</evidence>
<organism evidence="8 9">
    <name type="scientific">Sphingomonas morindae</name>
    <dbReference type="NCBI Taxonomy" id="1541170"/>
    <lineage>
        <taxon>Bacteria</taxon>
        <taxon>Pseudomonadati</taxon>
        <taxon>Pseudomonadota</taxon>
        <taxon>Alphaproteobacteria</taxon>
        <taxon>Sphingomonadales</taxon>
        <taxon>Sphingomonadaceae</taxon>
        <taxon>Sphingomonas</taxon>
    </lineage>
</organism>
<dbReference type="InterPro" id="IPR005498">
    <property type="entry name" value="T4SS_VirB10/TraB/TrbI"/>
</dbReference>
<keyword evidence="3 7" id="KW-0812">Transmembrane</keyword>
<feature type="transmembrane region" description="Helical" evidence="7">
    <location>
        <begin position="49"/>
        <end position="69"/>
    </location>
</feature>
<keyword evidence="5 7" id="KW-0472">Membrane</keyword>
<dbReference type="CDD" id="cd16429">
    <property type="entry name" value="VirB10"/>
    <property type="match status" value="1"/>
</dbReference>
<evidence type="ECO:0000256" key="2">
    <source>
        <dbReference type="ARBA" id="ARBA00010265"/>
    </source>
</evidence>
<evidence type="ECO:0000313" key="9">
    <source>
        <dbReference type="Proteomes" id="UP001056937"/>
    </source>
</evidence>
<keyword evidence="9" id="KW-1185">Reference proteome</keyword>
<evidence type="ECO:0000313" key="8">
    <source>
        <dbReference type="EMBL" id="USI73441.1"/>
    </source>
</evidence>
<evidence type="ECO:0000256" key="4">
    <source>
        <dbReference type="ARBA" id="ARBA00022989"/>
    </source>
</evidence>
<protein>
    <submittedName>
        <fullName evidence="8">Type VI secretion protein</fullName>
    </submittedName>
</protein>
<sequence length="364" mass="36647">MISPTPTRLVLQPIGEDDPRTMLDDRALVRASTNAFPIVARHQRRRDSAGLLAGGGGALLLGLLTFWSMSGHRHPAPPPAPPRALPAAAPLAPSFAPPPPAVEAAPRGLLMPAVPPMSPAPLTPPAPAPLLVFDAGAPLPATTPGAPAHAATSPLAPGGGENDQFAARVGGTAETATAQPLANPATTVTQGTLIPAVLETAIDTDLPGYVRAVVSRDVKSFDGSQVLIPRSSRLIGQYKSGLSAGQSRAYVIWSRLIRPDGASVALGSPAVDFSGTSGLAGKVNSHFMQRFGAAALLTVIGGLSAVGSPAVVLSGGTSAAGVAAQGTSQIPPTVRVAQGQPIRVFTARDLDFSTVATAPAGDPS</sequence>
<feature type="compositionally biased region" description="Low complexity" evidence="6">
    <location>
        <begin position="143"/>
        <end position="154"/>
    </location>
</feature>
<accession>A0ABY4X921</accession>
<evidence type="ECO:0000256" key="1">
    <source>
        <dbReference type="ARBA" id="ARBA00004167"/>
    </source>
</evidence>
<feature type="region of interest" description="Disordered" evidence="6">
    <location>
        <begin position="143"/>
        <end position="163"/>
    </location>
</feature>